<feature type="compositionally biased region" description="Low complexity" evidence="1">
    <location>
        <begin position="112"/>
        <end position="128"/>
    </location>
</feature>
<proteinExistence type="predicted"/>
<dbReference type="EMBL" id="MU151066">
    <property type="protein sequence ID" value="KAF9452969.1"/>
    <property type="molecule type" value="Genomic_DNA"/>
</dbReference>
<dbReference type="AlphaFoldDB" id="A0A9P5XM24"/>
<feature type="region of interest" description="Disordered" evidence="1">
    <location>
        <begin position="1"/>
        <end position="140"/>
    </location>
</feature>
<feature type="compositionally biased region" description="Basic and acidic residues" evidence="1">
    <location>
        <begin position="293"/>
        <end position="303"/>
    </location>
</feature>
<gene>
    <name evidence="3" type="ORF">P691DRAFT_696013</name>
</gene>
<feature type="compositionally biased region" description="Polar residues" evidence="1">
    <location>
        <begin position="304"/>
        <end position="313"/>
    </location>
</feature>
<keyword evidence="4" id="KW-1185">Reference proteome</keyword>
<dbReference type="OrthoDB" id="2538319at2759"/>
<comment type="caution">
    <text evidence="3">The sequence shown here is derived from an EMBL/GenBank/DDBJ whole genome shotgun (WGS) entry which is preliminary data.</text>
</comment>
<dbReference type="PROSITE" id="PS50174">
    <property type="entry name" value="G_PATCH"/>
    <property type="match status" value="1"/>
</dbReference>
<feature type="compositionally biased region" description="Basic and acidic residues" evidence="1">
    <location>
        <begin position="130"/>
        <end position="140"/>
    </location>
</feature>
<name>A0A9P5XM24_9AGAR</name>
<evidence type="ECO:0000256" key="1">
    <source>
        <dbReference type="SAM" id="MobiDB-lite"/>
    </source>
</evidence>
<feature type="domain" description="G-patch" evidence="2">
    <location>
        <begin position="194"/>
        <end position="219"/>
    </location>
</feature>
<dbReference type="PANTHER" id="PTHR20923:SF1">
    <property type="entry name" value="G PATCH DOMAIN AND ANKYRIN REPEAT-CONTAINING PROTEIN 1"/>
    <property type="match status" value="1"/>
</dbReference>
<dbReference type="PANTHER" id="PTHR20923">
    <property type="entry name" value="BAT4 PROTEIN-RELATED"/>
    <property type="match status" value="1"/>
</dbReference>
<dbReference type="InterPro" id="IPR039146">
    <property type="entry name" value="GPANK1"/>
</dbReference>
<feature type="region of interest" description="Disordered" evidence="1">
    <location>
        <begin position="272"/>
        <end position="315"/>
    </location>
</feature>
<accession>A0A9P5XM24</accession>
<protein>
    <recommendedName>
        <fullName evidence="2">G-patch domain-containing protein</fullName>
    </recommendedName>
</protein>
<dbReference type="GO" id="GO:0003676">
    <property type="term" value="F:nucleic acid binding"/>
    <property type="evidence" value="ECO:0007669"/>
    <property type="project" value="InterPro"/>
</dbReference>
<sequence length="405" mass="44382">MATTSFTIYSHYDPEKDKERLQRETGQILDGDEAEQPSAEELWREAASAQFLRAQRPPPKFVPATISYEVGSSEPGPSKPKIPEESPLGNTLSSWYRSLTNANDSSHPAHQPRPSSTPIPIASSSAYPRKAKEPRTVAVTKDKNNWFIQKVLQSEPPSPLPTPLPTLADILAREPPPLPSEPKYTPPVWVEIGPSNKGFAILQKGGWNEGEALGAGAGGRPTQTLLSGIHEMRFAGKGKQKAVARGETTNRASRVVKQEFGDDLGDVKKEADVIDLTQSDSETSSEEVEEVGTNERPRTHDGSEVTTSDNSDGISAYGRKALLTPIATVLKLDRLGIGLKAKTEGPYKASVKRVTHNAAALAAHRKAADEARRRRETFGRGSRGYGRQKRREEEKRRDLMAYMNT</sequence>
<feature type="region of interest" description="Disordered" evidence="1">
    <location>
        <begin position="364"/>
        <end position="405"/>
    </location>
</feature>
<evidence type="ECO:0000313" key="3">
    <source>
        <dbReference type="EMBL" id="KAF9452969.1"/>
    </source>
</evidence>
<dbReference type="Proteomes" id="UP000807342">
    <property type="component" value="Unassembled WGS sequence"/>
</dbReference>
<feature type="compositionally biased region" description="Polar residues" evidence="1">
    <location>
        <begin position="88"/>
        <end position="108"/>
    </location>
</feature>
<feature type="compositionally biased region" description="Basic and acidic residues" evidence="1">
    <location>
        <begin position="12"/>
        <end position="23"/>
    </location>
</feature>
<feature type="compositionally biased region" description="Basic and acidic residues" evidence="1">
    <location>
        <begin position="390"/>
        <end position="399"/>
    </location>
</feature>
<evidence type="ECO:0000313" key="4">
    <source>
        <dbReference type="Proteomes" id="UP000807342"/>
    </source>
</evidence>
<feature type="compositionally biased region" description="Basic and acidic residues" evidence="1">
    <location>
        <begin position="366"/>
        <end position="378"/>
    </location>
</feature>
<feature type="compositionally biased region" description="Acidic residues" evidence="1">
    <location>
        <begin position="283"/>
        <end position="292"/>
    </location>
</feature>
<reference evidence="3" key="1">
    <citation type="submission" date="2020-11" db="EMBL/GenBank/DDBJ databases">
        <authorList>
            <consortium name="DOE Joint Genome Institute"/>
            <person name="Ahrendt S."/>
            <person name="Riley R."/>
            <person name="Andreopoulos W."/>
            <person name="Labutti K."/>
            <person name="Pangilinan J."/>
            <person name="Ruiz-Duenas F.J."/>
            <person name="Barrasa J.M."/>
            <person name="Sanchez-Garcia M."/>
            <person name="Camarero S."/>
            <person name="Miyauchi S."/>
            <person name="Serrano A."/>
            <person name="Linde D."/>
            <person name="Babiker R."/>
            <person name="Drula E."/>
            <person name="Ayuso-Fernandez I."/>
            <person name="Pacheco R."/>
            <person name="Padilla G."/>
            <person name="Ferreira P."/>
            <person name="Barriuso J."/>
            <person name="Kellner H."/>
            <person name="Castanera R."/>
            <person name="Alfaro M."/>
            <person name="Ramirez L."/>
            <person name="Pisabarro A.G."/>
            <person name="Kuo A."/>
            <person name="Tritt A."/>
            <person name="Lipzen A."/>
            <person name="He G."/>
            <person name="Yan M."/>
            <person name="Ng V."/>
            <person name="Cullen D."/>
            <person name="Martin F."/>
            <person name="Rosso M.-N."/>
            <person name="Henrissat B."/>
            <person name="Hibbett D."/>
            <person name="Martinez A.T."/>
            <person name="Grigoriev I.V."/>
        </authorList>
    </citation>
    <scope>NUCLEOTIDE SEQUENCE</scope>
    <source>
        <strain evidence="3">MF-IS2</strain>
    </source>
</reference>
<dbReference type="InterPro" id="IPR000467">
    <property type="entry name" value="G_patch_dom"/>
</dbReference>
<organism evidence="3 4">
    <name type="scientific">Macrolepiota fuliginosa MF-IS2</name>
    <dbReference type="NCBI Taxonomy" id="1400762"/>
    <lineage>
        <taxon>Eukaryota</taxon>
        <taxon>Fungi</taxon>
        <taxon>Dikarya</taxon>
        <taxon>Basidiomycota</taxon>
        <taxon>Agaricomycotina</taxon>
        <taxon>Agaricomycetes</taxon>
        <taxon>Agaricomycetidae</taxon>
        <taxon>Agaricales</taxon>
        <taxon>Agaricineae</taxon>
        <taxon>Agaricaceae</taxon>
        <taxon>Macrolepiota</taxon>
    </lineage>
</organism>
<evidence type="ECO:0000259" key="2">
    <source>
        <dbReference type="PROSITE" id="PS50174"/>
    </source>
</evidence>